<organism evidence="2 3">
    <name type="scientific">Riccia fluitans</name>
    <dbReference type="NCBI Taxonomy" id="41844"/>
    <lineage>
        <taxon>Eukaryota</taxon>
        <taxon>Viridiplantae</taxon>
        <taxon>Streptophyta</taxon>
        <taxon>Embryophyta</taxon>
        <taxon>Marchantiophyta</taxon>
        <taxon>Marchantiopsida</taxon>
        <taxon>Marchantiidae</taxon>
        <taxon>Marchantiales</taxon>
        <taxon>Ricciaceae</taxon>
        <taxon>Riccia</taxon>
    </lineage>
</organism>
<comment type="caution">
    <text evidence="2">The sequence shown here is derived from an EMBL/GenBank/DDBJ whole genome shotgun (WGS) entry which is preliminary data.</text>
</comment>
<keyword evidence="3" id="KW-1185">Reference proteome</keyword>
<keyword evidence="1" id="KW-0732">Signal</keyword>
<evidence type="ECO:0000313" key="2">
    <source>
        <dbReference type="EMBL" id="KAL2642069.1"/>
    </source>
</evidence>
<dbReference type="EMBL" id="JBHFFA010000002">
    <property type="protein sequence ID" value="KAL2642069.1"/>
    <property type="molecule type" value="Genomic_DNA"/>
</dbReference>
<accession>A0ABD1Z3T8</accession>
<feature type="chain" id="PRO_5044755266" evidence="1">
    <location>
        <begin position="23"/>
        <end position="201"/>
    </location>
</feature>
<dbReference type="Proteomes" id="UP001605036">
    <property type="component" value="Unassembled WGS sequence"/>
</dbReference>
<gene>
    <name evidence="2" type="ORF">R1flu_009656</name>
</gene>
<evidence type="ECO:0000256" key="1">
    <source>
        <dbReference type="SAM" id="SignalP"/>
    </source>
</evidence>
<dbReference type="AlphaFoldDB" id="A0ABD1Z3T8"/>
<protein>
    <submittedName>
        <fullName evidence="2">Uncharacterized protein</fullName>
    </submittedName>
</protein>
<sequence length="201" mass="22637">MHIAGLFVKLGAAFNLLARGGAIVGPFGNPDVRCIGIDDFDSSEYAEFVPVLVPHMYNSALSDAELSMLTYALCRMFMLTLNLTESLSNKWFRISRRIRASCVYLRWTEPKGYVMPTVLPTNGITLKVQAEADLKDLDDDDISTLVDVVVMPKSNDNGVSTSTYRLLGERSMRPRDRRARSVCWIFLSSRGWIRTTSRSRM</sequence>
<evidence type="ECO:0000313" key="3">
    <source>
        <dbReference type="Proteomes" id="UP001605036"/>
    </source>
</evidence>
<proteinExistence type="predicted"/>
<reference evidence="2 3" key="1">
    <citation type="submission" date="2024-09" db="EMBL/GenBank/DDBJ databases">
        <title>Chromosome-scale assembly of Riccia fluitans.</title>
        <authorList>
            <person name="Paukszto L."/>
            <person name="Sawicki J."/>
            <person name="Karawczyk K."/>
            <person name="Piernik-Szablinska J."/>
            <person name="Szczecinska M."/>
            <person name="Mazdziarz M."/>
        </authorList>
    </citation>
    <scope>NUCLEOTIDE SEQUENCE [LARGE SCALE GENOMIC DNA]</scope>
    <source>
        <strain evidence="2">Rf_01</strain>
        <tissue evidence="2">Aerial parts of the thallus</tissue>
    </source>
</reference>
<name>A0ABD1Z3T8_9MARC</name>
<feature type="signal peptide" evidence="1">
    <location>
        <begin position="1"/>
        <end position="22"/>
    </location>
</feature>